<feature type="compositionally biased region" description="Basic and acidic residues" evidence="1">
    <location>
        <begin position="626"/>
        <end position="636"/>
    </location>
</feature>
<dbReference type="PANTHER" id="PTHR47031">
    <property type="entry name" value="SAP DNA-BINDING DOMAIN-CONTAINING PROTEIN"/>
    <property type="match status" value="1"/>
</dbReference>
<dbReference type="OrthoDB" id="5348404at2759"/>
<dbReference type="CDD" id="cd12432">
    <property type="entry name" value="RRM_ACINU"/>
    <property type="match status" value="1"/>
</dbReference>
<dbReference type="GO" id="GO:0003676">
    <property type="term" value="F:nucleic acid binding"/>
    <property type="evidence" value="ECO:0007669"/>
    <property type="project" value="InterPro"/>
</dbReference>
<accession>A0A2B7XEG7</accession>
<evidence type="ECO:0000313" key="3">
    <source>
        <dbReference type="EMBL" id="PGH07536.1"/>
    </source>
</evidence>
<feature type="compositionally biased region" description="Polar residues" evidence="1">
    <location>
        <begin position="491"/>
        <end position="510"/>
    </location>
</feature>
<feature type="compositionally biased region" description="Basic and acidic residues" evidence="1">
    <location>
        <begin position="185"/>
        <end position="198"/>
    </location>
</feature>
<feature type="compositionally biased region" description="Low complexity" evidence="1">
    <location>
        <begin position="39"/>
        <end position="49"/>
    </location>
</feature>
<feature type="region of interest" description="Disordered" evidence="1">
    <location>
        <begin position="37"/>
        <end position="355"/>
    </location>
</feature>
<proteinExistence type="predicted"/>
<dbReference type="STRING" id="1447875.A0A2B7XEG7"/>
<feature type="compositionally biased region" description="Low complexity" evidence="1">
    <location>
        <begin position="151"/>
        <end position="160"/>
    </location>
</feature>
<dbReference type="SUPFAM" id="SSF68906">
    <property type="entry name" value="SAP domain"/>
    <property type="match status" value="1"/>
</dbReference>
<dbReference type="InterPro" id="IPR003034">
    <property type="entry name" value="SAP_dom"/>
</dbReference>
<dbReference type="InterPro" id="IPR032552">
    <property type="entry name" value="RSB_motif"/>
</dbReference>
<feature type="compositionally biased region" description="Basic and acidic residues" evidence="1">
    <location>
        <begin position="107"/>
        <end position="117"/>
    </location>
</feature>
<sequence>MTDYSSWKVTDLKAELKRRGIPQTGLRVKQNYIDRLLEADSAAQPEPSADAPPPSNAPEEPTQEASEQKGQDVTDEKKPAAEQEHVAEPAEPKDQAPTETPEPAPRQTEDTVMKDTQEQEGAGVEQAAEVAQDLSVEAKGPTQELETQESAPQQETATEPTEPKPAPAVPSAPQEPDSTTASSSEKNESREDSIDDSKKRKRRSQSPPPSPRTAALKKAKAEDGLPRVVLKEDGTTEQPVDTEEAAGPAISDTTAPQDVEMQTTGLEKPQGPEESETAARPGPAAAQEPGKDVDAAAGPVPSPRGEPESEKTEEPHPSKHASGDARFKSLFPVANGGRPPSPSPKTLAEEEDEDRIVSPALHPATTSLYIRNFMRPLQPASLKHHLVSLATPPTSSPDPDIILDFFLDSIKTHCFVSFTNVSAASRVRSALHGTIWPDERMRKPLWVDFIPEEKVKEWIGIEQDSGNGARGAPRWEVLYDETDQGIKATLQEASPTSQVPARNNRDTNLNLGREPPLGPRATHGPMRRDSQAAAPPTAPARYGGESFRALDDRFLSTTAKPKLYYQPVPREVSDKRLDRFADLYKAGPVPRRGGDEMRKYTFEETDFFVDKGPEYGGRGRRRGGRRRGDFRDSWRR</sequence>
<dbReference type="Gene3D" id="1.10.720.30">
    <property type="entry name" value="SAP domain"/>
    <property type="match status" value="1"/>
</dbReference>
<evidence type="ECO:0000259" key="2">
    <source>
        <dbReference type="SMART" id="SM00513"/>
    </source>
</evidence>
<feature type="compositionally biased region" description="Polar residues" evidence="1">
    <location>
        <begin position="251"/>
        <end position="265"/>
    </location>
</feature>
<dbReference type="AlphaFoldDB" id="A0A2B7XEG7"/>
<comment type="caution">
    <text evidence="3">The sequence shown here is derived from an EMBL/GenBank/DDBJ whole genome shotgun (WGS) entry which is preliminary data.</text>
</comment>
<feature type="compositionally biased region" description="Basic and acidic residues" evidence="1">
    <location>
        <begin position="66"/>
        <end position="96"/>
    </location>
</feature>
<feature type="compositionally biased region" description="Low complexity" evidence="1">
    <location>
        <begin position="119"/>
        <end position="132"/>
    </location>
</feature>
<evidence type="ECO:0000313" key="4">
    <source>
        <dbReference type="Proteomes" id="UP000223968"/>
    </source>
</evidence>
<organism evidence="3 4">
    <name type="scientific">Helicocarpus griseus UAMH5409</name>
    <dbReference type="NCBI Taxonomy" id="1447875"/>
    <lineage>
        <taxon>Eukaryota</taxon>
        <taxon>Fungi</taxon>
        <taxon>Dikarya</taxon>
        <taxon>Ascomycota</taxon>
        <taxon>Pezizomycotina</taxon>
        <taxon>Eurotiomycetes</taxon>
        <taxon>Eurotiomycetidae</taxon>
        <taxon>Onygenales</taxon>
        <taxon>Ajellomycetaceae</taxon>
        <taxon>Helicocarpus</taxon>
    </lineage>
</organism>
<evidence type="ECO:0000256" key="1">
    <source>
        <dbReference type="SAM" id="MobiDB-lite"/>
    </source>
</evidence>
<dbReference type="SMART" id="SM00513">
    <property type="entry name" value="SAP"/>
    <property type="match status" value="1"/>
</dbReference>
<dbReference type="Proteomes" id="UP000223968">
    <property type="component" value="Unassembled WGS sequence"/>
</dbReference>
<feature type="compositionally biased region" description="Basic and acidic residues" evidence="1">
    <location>
        <begin position="219"/>
        <end position="234"/>
    </location>
</feature>
<dbReference type="SUPFAM" id="SSF54928">
    <property type="entry name" value="RNA-binding domain, RBD"/>
    <property type="match status" value="1"/>
</dbReference>
<dbReference type="InterPro" id="IPR036361">
    <property type="entry name" value="SAP_dom_sf"/>
</dbReference>
<dbReference type="PANTHER" id="PTHR47031:SF3">
    <property type="entry name" value="SAP DOMAIN-CONTAINING PROTEIN"/>
    <property type="match status" value="1"/>
</dbReference>
<feature type="domain" description="SAP" evidence="2">
    <location>
        <begin position="4"/>
        <end position="40"/>
    </location>
</feature>
<keyword evidence="4" id="KW-1185">Reference proteome</keyword>
<gene>
    <name evidence="3" type="ORF">AJ79_06271</name>
</gene>
<dbReference type="EMBL" id="PDNB01000109">
    <property type="protein sequence ID" value="PGH07536.1"/>
    <property type="molecule type" value="Genomic_DNA"/>
</dbReference>
<dbReference type="InterPro" id="IPR035979">
    <property type="entry name" value="RBD_domain_sf"/>
</dbReference>
<protein>
    <recommendedName>
        <fullName evidence="2">SAP domain-containing protein</fullName>
    </recommendedName>
</protein>
<reference evidence="3 4" key="1">
    <citation type="submission" date="2017-10" db="EMBL/GenBank/DDBJ databases">
        <title>Comparative genomics in systemic dimorphic fungi from Ajellomycetaceae.</title>
        <authorList>
            <person name="Munoz J.F."/>
            <person name="Mcewen J.G."/>
            <person name="Clay O.K."/>
            <person name="Cuomo C.A."/>
        </authorList>
    </citation>
    <scope>NUCLEOTIDE SEQUENCE [LARGE SCALE GENOMIC DNA]</scope>
    <source>
        <strain evidence="3 4">UAMH5409</strain>
    </source>
</reference>
<name>A0A2B7XEG7_9EURO</name>
<feature type="compositionally biased region" description="Basic and acidic residues" evidence="1">
    <location>
        <begin position="305"/>
        <end position="327"/>
    </location>
</feature>
<dbReference type="Pfam" id="PF16294">
    <property type="entry name" value="RSB_motif"/>
    <property type="match status" value="1"/>
</dbReference>
<feature type="region of interest" description="Disordered" evidence="1">
    <location>
        <begin position="611"/>
        <end position="636"/>
    </location>
</feature>
<feature type="region of interest" description="Disordered" evidence="1">
    <location>
        <begin position="490"/>
        <end position="544"/>
    </location>
</feature>
<dbReference type="InterPro" id="IPR034257">
    <property type="entry name" value="Acinus_RRM"/>
</dbReference>
<dbReference type="Pfam" id="PF02037">
    <property type="entry name" value="SAP"/>
    <property type="match status" value="1"/>
</dbReference>